<dbReference type="Pfam" id="PF10400">
    <property type="entry name" value="Vir_act_alpha_C"/>
    <property type="match status" value="1"/>
</dbReference>
<dbReference type="PANTHER" id="PTHR43252">
    <property type="entry name" value="TRANSCRIPTIONAL REGULATOR YQJI"/>
    <property type="match status" value="1"/>
</dbReference>
<gene>
    <name evidence="3" type="ORF">ACFFSA_45540</name>
</gene>
<keyword evidence="4" id="KW-1185">Reference proteome</keyword>
<dbReference type="SUPFAM" id="SSF46785">
    <property type="entry name" value="Winged helix' DNA-binding domain"/>
    <property type="match status" value="1"/>
</dbReference>
<dbReference type="InterPro" id="IPR005149">
    <property type="entry name" value="Tscrpt_reg_PadR_N"/>
</dbReference>
<evidence type="ECO:0000259" key="2">
    <source>
        <dbReference type="Pfam" id="PF10400"/>
    </source>
</evidence>
<dbReference type="Proteomes" id="UP001589532">
    <property type="component" value="Unassembled WGS sequence"/>
</dbReference>
<reference evidence="3 4" key="1">
    <citation type="submission" date="2024-09" db="EMBL/GenBank/DDBJ databases">
        <authorList>
            <person name="Sun Q."/>
            <person name="Mori K."/>
        </authorList>
    </citation>
    <scope>NUCLEOTIDE SEQUENCE [LARGE SCALE GENOMIC DNA]</scope>
    <source>
        <strain evidence="3 4">JCM 3143</strain>
    </source>
</reference>
<dbReference type="InterPro" id="IPR036388">
    <property type="entry name" value="WH-like_DNA-bd_sf"/>
</dbReference>
<dbReference type="Gene3D" id="1.10.10.10">
    <property type="entry name" value="Winged helix-like DNA-binding domain superfamily/Winged helix DNA-binding domain"/>
    <property type="match status" value="1"/>
</dbReference>
<evidence type="ECO:0000313" key="4">
    <source>
        <dbReference type="Proteomes" id="UP001589532"/>
    </source>
</evidence>
<evidence type="ECO:0000313" key="3">
    <source>
        <dbReference type="EMBL" id="MFB9630381.1"/>
    </source>
</evidence>
<organism evidence="3 4">
    <name type="scientific">Nonomuraea helvata</name>
    <dbReference type="NCBI Taxonomy" id="37484"/>
    <lineage>
        <taxon>Bacteria</taxon>
        <taxon>Bacillati</taxon>
        <taxon>Actinomycetota</taxon>
        <taxon>Actinomycetes</taxon>
        <taxon>Streptosporangiales</taxon>
        <taxon>Streptosporangiaceae</taxon>
        <taxon>Nonomuraea</taxon>
    </lineage>
</organism>
<dbReference type="InterPro" id="IPR018309">
    <property type="entry name" value="Tscrpt_reg_PadR_C"/>
</dbReference>
<sequence>MSIRHGLLALLSSGPRYGYQLRVEFEASTGATWPLNIGQVYTTLSRLERDGLVAPGGADEQGRAVYTITEAGREELERWFSTPVAQTDRPRDELAIKIAMAVAGDVDVADVIQTQRAATMRALQELTRAKRAATGGTAQRLVLDSLIFKAEAEQRWLDHCEAVSKEKKTS</sequence>
<dbReference type="RefSeq" id="WP_344991636.1">
    <property type="nucleotide sequence ID" value="NZ_BAAAXV010000005.1"/>
</dbReference>
<dbReference type="PANTHER" id="PTHR43252:SF6">
    <property type="entry name" value="NEGATIVE TRANSCRIPTION REGULATOR PADR"/>
    <property type="match status" value="1"/>
</dbReference>
<feature type="domain" description="Transcription regulator PadR C-terminal" evidence="2">
    <location>
        <begin position="91"/>
        <end position="163"/>
    </location>
</feature>
<dbReference type="EMBL" id="JBHMBW010000098">
    <property type="protein sequence ID" value="MFB9630381.1"/>
    <property type="molecule type" value="Genomic_DNA"/>
</dbReference>
<accession>A0ABV5SFE2</accession>
<protein>
    <submittedName>
        <fullName evidence="3">PadR family transcriptional regulator</fullName>
    </submittedName>
</protein>
<feature type="domain" description="Transcription regulator PadR N-terminal" evidence="1">
    <location>
        <begin position="7"/>
        <end position="78"/>
    </location>
</feature>
<evidence type="ECO:0000259" key="1">
    <source>
        <dbReference type="Pfam" id="PF03551"/>
    </source>
</evidence>
<name>A0ABV5SFE2_9ACTN</name>
<dbReference type="Pfam" id="PF03551">
    <property type="entry name" value="PadR"/>
    <property type="match status" value="1"/>
</dbReference>
<comment type="caution">
    <text evidence="3">The sequence shown here is derived from an EMBL/GenBank/DDBJ whole genome shotgun (WGS) entry which is preliminary data.</text>
</comment>
<proteinExistence type="predicted"/>
<dbReference type="InterPro" id="IPR036390">
    <property type="entry name" value="WH_DNA-bd_sf"/>
</dbReference>